<feature type="region of interest" description="Disordered" evidence="1">
    <location>
        <begin position="1631"/>
        <end position="1685"/>
    </location>
</feature>
<evidence type="ECO:0000259" key="2">
    <source>
        <dbReference type="PROSITE" id="PS50011"/>
    </source>
</evidence>
<feature type="region of interest" description="Disordered" evidence="1">
    <location>
        <begin position="1701"/>
        <end position="1721"/>
    </location>
</feature>
<gene>
    <name evidence="3" type="ORF">Agub_g5783</name>
</gene>
<feature type="domain" description="Protein kinase" evidence="2">
    <location>
        <begin position="909"/>
        <end position="1223"/>
    </location>
</feature>
<sequence>MDEELDSSSQASCSCLPLALWFAAGSRADTTSAANAKRPSRKKDVGQPVSALSTSSLNRKEQTGWLRLRKQQRPSQATDSTRCCSGGPDRSLSIKAIGTSPSSDSDDYNTPSSERAQNASLLRDQEATVRPSCPPLPLNSVSLVGVAPESSDTGLIPTFNLAFQTGSDSDSPAAGRSIFKHSISSGRLTHKPSLLSRPPLLASEQPPSPPLLLNRSSIATTSATSAGPAAPPSSSATATTTAAAAAAAGAPCLASAHSSFTTACSIHNTGGVELASTPLPVLPATAIAAGITPSTTDPRPFPSPPTPGLALHNGGSAGSGTGQDILASILSDSNPGYHGYGGSGGAAGGGAAATATSAGGCGFPPFPVSSDTFRQQSPPTGLSSVLSAETGAVSTSAVEQLRLQLSAEQQQGVGCRPIEVANLEVVGQGSYGVVYRGVWQGAAVACKYLVASSTQQLQISATEALLSKLLAHPNVVQTFACKVVELTPDFFEEERPSLPHHHLQHHQHHGAAAAAPASGDSNGAAAAAARGDSRQFPSEPGGGASGLPGRAVSGQLLLQPAVLPPQQQSPAGEASRGYGGSGDGPEAALTRYLVQLLASAASGQTDASSCAGDEAEGGGAGGTAVGAADPGTSHAPDMSAPASAEVAAAAGSRCGSRSRSRILGGGIADSDSVGTQRGDAVPDRNRVLQVACAGDSDSDAVATAVQQQQHLPPATPRPRSLGTVTCSATAAFLLESKPESAAFQAMAPGGVNSTVEMTATVMATLITAASFGDHHHHHHPQQQQPLQPHHHHHHHHHHQQQSTPLPLAPSVSLRAPHSADELLSQHAELGEIGGAGRVGLRSQSASAERLHNPLPVPVLQTQGQGHGQGKQGISLLELPSPQLLEQEPGFGVAGPQCATPTILVGTGWERSDEVIGGGGEAQESVVAQEDRPMGHQPQPQQVAVAVMQEPPPPLTVEGSGLESFHSGDGFGAPYLGEDDEGSSHSPRALKPSHGLAAQYRQLLRQLKAKPRDFLTQIIMEYCDRGSLQSAIDKNLFRASPRWTARVALRAMLRTAREVAQGMCHLHASQIVHGDLKPGNVLLRSSRSDRRGFIAKVADFGLSKVLQLESRSGDRGGGGGALECDTDATGTLPYMAPEVLNGSMCPAADVYSFGVILWQLASGQRPFSDVHPGRLWVGVCTGELQLAWPADTHPMLLKLGQACLSFDKKQRPPFTKIAHCLGVIEANVRNEGKAQAAAAALAAAAAAASSSPHLSRWSGYDATSAASTSAVASPAMGPYADMLAAAAAAAAGASGGSGRSWSASLQRPHPVSGGLVPASASASFSMAQQQRRVMANSAAYPVHHRYAAGAAVGGSAAVYFPAAGSNLSAGMSGGGMDAAPHEPRSYGGGVGGAGSGVMLYEGSGYIPPHTPPHAGHISGHTSGAMAATERLALLASAASASSAVAAAAPRGAVVQLQPSSPLYGSAVQQSCSSLPVGTPRGGWGSGWSAAAAAAAGGGGAGFMHHLPPPTTPAAAAAAAAAATVIATSTAADPSTTNLPYVGTGYGVYSNGGVITSGSAGTLPRVVLPSGAGYMGAAAAGGGSGLGGATGNLNSGGSGIGVGCVVGGGARVPVFGSISLGYLDHPHPHLQHPLVDVAPSPSLPLPHPYPHQHSFSHPQHPQQQQQYYQHPQQQFQQHPQQHHGNMPPMQAYRLAASQQYPPQLQWQPNQPYPGEQVPQQHQQWQQQQWQLPYAGHACIYPHQQHQQQQPFGGGQQQQQLQPQQQGWYLPPHAQAYAAALGASPSLLHAPGHVPSLSASSATVLPYEAYAASLAASPEAAEGADFVHYSAGMDPQPLHPPQHPHALQGGWEEGRPPAPQHSSATAGHTLQDLRQHAIQEGDEEGG</sequence>
<keyword evidence="4" id="KW-1185">Reference proteome</keyword>
<dbReference type="GO" id="GO:0004674">
    <property type="term" value="F:protein serine/threonine kinase activity"/>
    <property type="evidence" value="ECO:0007669"/>
    <property type="project" value="TreeGrafter"/>
</dbReference>
<dbReference type="PROSITE" id="PS00108">
    <property type="entry name" value="PROTEIN_KINASE_ST"/>
    <property type="match status" value="1"/>
</dbReference>
<feature type="region of interest" description="Disordered" evidence="1">
    <location>
        <begin position="291"/>
        <end position="317"/>
    </location>
</feature>
<dbReference type="PROSITE" id="PS50011">
    <property type="entry name" value="PROTEIN_KINASE_DOM"/>
    <property type="match status" value="1"/>
</dbReference>
<feature type="region of interest" description="Disordered" evidence="1">
    <location>
        <begin position="772"/>
        <end position="815"/>
    </location>
</feature>
<dbReference type="Gene3D" id="1.10.510.10">
    <property type="entry name" value="Transferase(Phosphotransferase) domain 1"/>
    <property type="match status" value="1"/>
</dbReference>
<dbReference type="InterPro" id="IPR000719">
    <property type="entry name" value="Prot_kinase_dom"/>
</dbReference>
<dbReference type="InterPro" id="IPR051681">
    <property type="entry name" value="Ser/Thr_Kinases-Pseudokinases"/>
</dbReference>
<dbReference type="GO" id="GO:0005524">
    <property type="term" value="F:ATP binding"/>
    <property type="evidence" value="ECO:0007669"/>
    <property type="project" value="InterPro"/>
</dbReference>
<dbReference type="SUPFAM" id="SSF56112">
    <property type="entry name" value="Protein kinase-like (PK-like)"/>
    <property type="match status" value="1"/>
</dbReference>
<evidence type="ECO:0000313" key="4">
    <source>
        <dbReference type="Proteomes" id="UP001054857"/>
    </source>
</evidence>
<feature type="compositionally biased region" description="Low complexity" evidence="1">
    <location>
        <begin position="510"/>
        <end position="530"/>
    </location>
</feature>
<feature type="region of interest" description="Disordered" evidence="1">
    <location>
        <begin position="1828"/>
        <end position="1883"/>
    </location>
</feature>
<dbReference type="PANTHER" id="PTHR44329">
    <property type="entry name" value="SERINE/THREONINE-PROTEIN KINASE TNNI3K-RELATED"/>
    <property type="match status" value="1"/>
</dbReference>
<feature type="region of interest" description="Disordered" evidence="1">
    <location>
        <begin position="1742"/>
        <end position="1761"/>
    </location>
</feature>
<evidence type="ECO:0000313" key="3">
    <source>
        <dbReference type="EMBL" id="GFR44517.1"/>
    </source>
</evidence>
<feature type="region of interest" description="Disordered" evidence="1">
    <location>
        <begin position="498"/>
        <end position="551"/>
    </location>
</feature>
<dbReference type="Gene3D" id="3.30.200.20">
    <property type="entry name" value="Phosphorylase Kinase, domain 1"/>
    <property type="match status" value="1"/>
</dbReference>
<dbReference type="Pfam" id="PF07714">
    <property type="entry name" value="PK_Tyr_Ser-Thr"/>
    <property type="match status" value="1"/>
</dbReference>
<evidence type="ECO:0000256" key="1">
    <source>
        <dbReference type="SAM" id="MobiDB-lite"/>
    </source>
</evidence>
<feature type="region of interest" description="Disordered" evidence="1">
    <location>
        <begin position="188"/>
        <end position="214"/>
    </location>
</feature>
<feature type="compositionally biased region" description="Polar residues" evidence="1">
    <location>
        <begin position="99"/>
        <end position="118"/>
    </location>
</feature>
<protein>
    <recommendedName>
        <fullName evidence="2">Protein kinase domain-containing protein</fullName>
    </recommendedName>
</protein>
<dbReference type="SMART" id="SM00220">
    <property type="entry name" value="S_TKc"/>
    <property type="match status" value="1"/>
</dbReference>
<dbReference type="InterPro" id="IPR011009">
    <property type="entry name" value="Kinase-like_dom_sf"/>
</dbReference>
<accession>A0AAD3DPZ8</accession>
<name>A0AAD3DPZ8_9CHLO</name>
<feature type="compositionally biased region" description="Basic residues" evidence="1">
    <location>
        <begin position="498"/>
        <end position="509"/>
    </location>
</feature>
<feature type="region of interest" description="Disordered" evidence="1">
    <location>
        <begin position="29"/>
        <end position="118"/>
    </location>
</feature>
<feature type="region of interest" description="Disordered" evidence="1">
    <location>
        <begin position="605"/>
        <end position="644"/>
    </location>
</feature>
<dbReference type="EMBL" id="BMAR01000008">
    <property type="protein sequence ID" value="GFR44517.1"/>
    <property type="molecule type" value="Genomic_DNA"/>
</dbReference>
<feature type="compositionally biased region" description="Basic residues" evidence="1">
    <location>
        <begin position="788"/>
        <end position="799"/>
    </location>
</feature>
<dbReference type="InterPro" id="IPR008271">
    <property type="entry name" value="Ser/Thr_kinase_AS"/>
</dbReference>
<dbReference type="InterPro" id="IPR001245">
    <property type="entry name" value="Ser-Thr/Tyr_kinase_cat_dom"/>
</dbReference>
<proteinExistence type="predicted"/>
<feature type="compositionally biased region" description="Polar residues" evidence="1">
    <location>
        <begin position="73"/>
        <end position="83"/>
    </location>
</feature>
<dbReference type="PANTHER" id="PTHR44329:SF289">
    <property type="entry name" value="SERINE_THREONINE-PROTEIN KINASE VIK"/>
    <property type="match status" value="1"/>
</dbReference>
<comment type="caution">
    <text evidence="3">The sequence shown here is derived from an EMBL/GenBank/DDBJ whole genome shotgun (WGS) entry which is preliminary data.</text>
</comment>
<feature type="region of interest" description="Disordered" evidence="1">
    <location>
        <begin position="967"/>
        <end position="990"/>
    </location>
</feature>
<feature type="compositionally biased region" description="Low complexity" evidence="1">
    <location>
        <begin position="1649"/>
        <end position="1681"/>
    </location>
</feature>
<organism evidence="3 4">
    <name type="scientific">Astrephomene gubernaculifera</name>
    <dbReference type="NCBI Taxonomy" id="47775"/>
    <lineage>
        <taxon>Eukaryota</taxon>
        <taxon>Viridiplantae</taxon>
        <taxon>Chlorophyta</taxon>
        <taxon>core chlorophytes</taxon>
        <taxon>Chlorophyceae</taxon>
        <taxon>CS clade</taxon>
        <taxon>Chlamydomonadales</taxon>
        <taxon>Astrephomenaceae</taxon>
        <taxon>Astrephomene</taxon>
    </lineage>
</organism>
<dbReference type="FunFam" id="1.10.510.10:FF:001308">
    <property type="entry name" value="Predicted protein"/>
    <property type="match status" value="1"/>
</dbReference>
<reference evidence="3 4" key="1">
    <citation type="journal article" date="2021" name="Sci. Rep.">
        <title>Genome sequencing of the multicellular alga Astrephomene provides insights into convergent evolution of germ-soma differentiation.</title>
        <authorList>
            <person name="Yamashita S."/>
            <person name="Yamamoto K."/>
            <person name="Matsuzaki R."/>
            <person name="Suzuki S."/>
            <person name="Yamaguchi H."/>
            <person name="Hirooka S."/>
            <person name="Minakuchi Y."/>
            <person name="Miyagishima S."/>
            <person name="Kawachi M."/>
            <person name="Toyoda A."/>
            <person name="Nozaki H."/>
        </authorList>
    </citation>
    <scope>NUCLEOTIDE SEQUENCE [LARGE SCALE GENOMIC DNA]</scope>
    <source>
        <strain evidence="3 4">NIES-4017</strain>
    </source>
</reference>
<feature type="region of interest" description="Disordered" evidence="1">
    <location>
        <begin position="656"/>
        <end position="679"/>
    </location>
</feature>
<feature type="compositionally biased region" description="Low complexity" evidence="1">
    <location>
        <begin position="192"/>
        <end position="203"/>
    </location>
</feature>
<dbReference type="Proteomes" id="UP001054857">
    <property type="component" value="Unassembled WGS sequence"/>
</dbReference>